<feature type="region of interest" description="Disordered" evidence="1">
    <location>
        <begin position="300"/>
        <end position="323"/>
    </location>
</feature>
<dbReference type="EMBL" id="JAQQWK010000006">
    <property type="protein sequence ID" value="KAK8040061.1"/>
    <property type="molecule type" value="Genomic_DNA"/>
</dbReference>
<proteinExistence type="predicted"/>
<keyword evidence="3" id="KW-1185">Reference proteome</keyword>
<accession>A0ABR1T0F4</accession>
<dbReference type="Proteomes" id="UP001444661">
    <property type="component" value="Unassembled WGS sequence"/>
</dbReference>
<organism evidence="2 3">
    <name type="scientific">Apiospora rasikravindrae</name>
    <dbReference type="NCBI Taxonomy" id="990691"/>
    <lineage>
        <taxon>Eukaryota</taxon>
        <taxon>Fungi</taxon>
        <taxon>Dikarya</taxon>
        <taxon>Ascomycota</taxon>
        <taxon>Pezizomycotina</taxon>
        <taxon>Sordariomycetes</taxon>
        <taxon>Xylariomycetidae</taxon>
        <taxon>Amphisphaeriales</taxon>
        <taxon>Apiosporaceae</taxon>
        <taxon>Apiospora</taxon>
    </lineage>
</organism>
<gene>
    <name evidence="2" type="ORF">PG993_008472</name>
</gene>
<evidence type="ECO:0000313" key="3">
    <source>
        <dbReference type="Proteomes" id="UP001444661"/>
    </source>
</evidence>
<protein>
    <submittedName>
        <fullName evidence="2">Uncharacterized protein</fullName>
    </submittedName>
</protein>
<evidence type="ECO:0000313" key="2">
    <source>
        <dbReference type="EMBL" id="KAK8040061.1"/>
    </source>
</evidence>
<comment type="caution">
    <text evidence="2">The sequence shown here is derived from an EMBL/GenBank/DDBJ whole genome shotgun (WGS) entry which is preliminary data.</text>
</comment>
<sequence length="375" mass="43348">MDNPGHSSFAEPPDEDSIYSKTVVLAKDGDLLIKVKDENYGIDTFLVDSSTVSRSFVRWKELMPAHRDVSGHYVIELSGDFNHYETVLAITHDRYDKVNQPHDIRALFYLVQFTEEHQVTYLLQPWAHIWLEAHSECLDRYEWSVHQTLETMLVRLWTAWMFGHREIFLWLTELLVKETFVDKKSQLVYGGAYVNNGPEKFNILEIPGLLNYVKREQKEKMQELRSAFNEFLESDYGQVCTLTNRPEPEQRMCEATIVGSLFIGHRKVSDLIKSVEAENSIGGLFRAMWAIPIQNLPAMPDDSTSMDRLPKNDTPPPRHSHDCCNPRYSLRERLDEVVSSIVTVLDKDLERRLHRQSRLFGGVNAGIMDWEDGSG</sequence>
<reference evidence="2 3" key="1">
    <citation type="submission" date="2023-01" db="EMBL/GenBank/DDBJ databases">
        <title>Analysis of 21 Apiospora genomes using comparative genomics revels a genus with tremendous synthesis potential of carbohydrate active enzymes and secondary metabolites.</title>
        <authorList>
            <person name="Sorensen T."/>
        </authorList>
    </citation>
    <scope>NUCLEOTIDE SEQUENCE [LARGE SCALE GENOMIC DNA]</scope>
    <source>
        <strain evidence="2 3">CBS 33761</strain>
    </source>
</reference>
<name>A0ABR1T0F4_9PEZI</name>
<evidence type="ECO:0000256" key="1">
    <source>
        <dbReference type="SAM" id="MobiDB-lite"/>
    </source>
</evidence>